<evidence type="ECO:0000313" key="3">
    <source>
        <dbReference type="EMBL" id="KAK5099074.1"/>
    </source>
</evidence>
<organism evidence="3 4">
    <name type="scientific">Lithohypha guttulata</name>
    <dbReference type="NCBI Taxonomy" id="1690604"/>
    <lineage>
        <taxon>Eukaryota</taxon>
        <taxon>Fungi</taxon>
        <taxon>Dikarya</taxon>
        <taxon>Ascomycota</taxon>
        <taxon>Pezizomycotina</taxon>
        <taxon>Eurotiomycetes</taxon>
        <taxon>Chaetothyriomycetidae</taxon>
        <taxon>Chaetothyriales</taxon>
        <taxon>Trichomeriaceae</taxon>
        <taxon>Lithohypha</taxon>
    </lineage>
</organism>
<comment type="similarity">
    <text evidence="1">Belongs to the sulfatase family.</text>
</comment>
<feature type="domain" description="Sulfatase N-terminal" evidence="2">
    <location>
        <begin position="28"/>
        <end position="232"/>
    </location>
</feature>
<dbReference type="EMBL" id="JAVRRG010000011">
    <property type="protein sequence ID" value="KAK5099074.1"/>
    <property type="molecule type" value="Genomic_DNA"/>
</dbReference>
<dbReference type="Gene3D" id="3.40.720.10">
    <property type="entry name" value="Alkaline Phosphatase, subunit A"/>
    <property type="match status" value="1"/>
</dbReference>
<comment type="caution">
    <text evidence="3">The sequence shown here is derived from an EMBL/GenBank/DDBJ whole genome shotgun (WGS) entry which is preliminary data.</text>
</comment>
<dbReference type="InterPro" id="IPR017850">
    <property type="entry name" value="Alkaline_phosphatase_core_sf"/>
</dbReference>
<reference evidence="3 4" key="1">
    <citation type="submission" date="2023-08" db="EMBL/GenBank/DDBJ databases">
        <title>Black Yeasts Isolated from many extreme environments.</title>
        <authorList>
            <person name="Coleine C."/>
            <person name="Stajich J.E."/>
            <person name="Selbmann L."/>
        </authorList>
    </citation>
    <scope>NUCLEOTIDE SEQUENCE [LARGE SCALE GENOMIC DNA]</scope>
    <source>
        <strain evidence="3 4">CCFEE 5885</strain>
    </source>
</reference>
<dbReference type="CDD" id="cd16147">
    <property type="entry name" value="G6S"/>
    <property type="match status" value="1"/>
</dbReference>
<keyword evidence="4" id="KW-1185">Reference proteome</keyword>
<accession>A0ABR0KKG7</accession>
<dbReference type="PANTHER" id="PTHR43108:SF8">
    <property type="entry name" value="SD21168P"/>
    <property type="match status" value="1"/>
</dbReference>
<dbReference type="PANTHER" id="PTHR43108">
    <property type="entry name" value="N-ACETYLGLUCOSAMINE-6-SULFATASE FAMILY MEMBER"/>
    <property type="match status" value="1"/>
</dbReference>
<evidence type="ECO:0000256" key="1">
    <source>
        <dbReference type="ARBA" id="ARBA00008779"/>
    </source>
</evidence>
<name>A0ABR0KKG7_9EURO</name>
<dbReference type="InterPro" id="IPR000917">
    <property type="entry name" value="Sulfatase_N"/>
</dbReference>
<evidence type="ECO:0000259" key="2">
    <source>
        <dbReference type="Pfam" id="PF00884"/>
    </source>
</evidence>
<dbReference type="Proteomes" id="UP001345013">
    <property type="component" value="Unassembled WGS sequence"/>
</dbReference>
<protein>
    <recommendedName>
        <fullName evidence="2">Sulfatase N-terminal domain-containing protein</fullName>
    </recommendedName>
</protein>
<gene>
    <name evidence="3" type="ORF">LTR24_001475</name>
</gene>
<proteinExistence type="inferred from homology"/>
<sequence length="451" mass="50840">MNNHTTANYNKPYPAGFNATDFLVDPGTYIYYNATMQSNQDPPRNLPGEYSTDVVASRAVDFMTQAAKSGSPFFLTVAPVGPHGETCSAIRHKDLYQDAKVPRGTNFNPDTIVNASSYFKTLPIWNQTVIEYYDEFYRLRLASLRAVDDLVDTVVGKVDELDIMETTYIIYTSDNGFHIGQHRLPAGKSCAIEEDINVPFFIRGPSVPKNLTVKYPTSHTDIAPTLFDLAGIPLRDDFDGVPMPIRDDAKQVRSQEHVNVEFWGSNIPEGKFGPSLMATTNNNTYKTLRLISDDFSFNLLYIVWCRNERELYDSNADPGQINNVAIDFHARAYTDLNYPEEMTTRKIGGFYADDVQYRLDALLLVLKTCKGNTCVQPWKVLHPDGTVNSLKDAMSRDYQCFYRGQPNIEFGGCVQGYIQELEGPGSADVIIWDASWEKTPIMQIYGCEDRT</sequence>
<dbReference type="Pfam" id="PF00884">
    <property type="entry name" value="Sulfatase"/>
    <property type="match status" value="1"/>
</dbReference>
<dbReference type="SUPFAM" id="SSF53649">
    <property type="entry name" value="Alkaline phosphatase-like"/>
    <property type="match status" value="1"/>
</dbReference>
<evidence type="ECO:0000313" key="4">
    <source>
        <dbReference type="Proteomes" id="UP001345013"/>
    </source>
</evidence>